<keyword evidence="2" id="KW-0472">Membrane</keyword>
<reference evidence="3 4" key="5">
    <citation type="journal article" date="2010" name="Appl. Environ. Microbiol.">
        <title>phrR-like gene praR of Azorhizobium caulinodans ORS571 is essential for symbiosis with Sesbania rostrata and is involved in expression of reb genes.</title>
        <authorList>
            <person name="Akiba N."/>
            <person name="Aono T."/>
            <person name="Toyazaki H."/>
            <person name="Sato S."/>
            <person name="Oyaizu H."/>
        </authorList>
    </citation>
    <scope>NUCLEOTIDE SEQUENCE [LARGE SCALE GENOMIC DNA]</scope>
    <source>
        <strain evidence="4">ATCC 43989 / DSM 5975 / JCM 20966 / LMG 6465 / NBRC 14845 / NCIMB 13405 / ORS 571</strain>
    </source>
</reference>
<gene>
    <name evidence="3" type="primary">fixH</name>
    <name evidence="3" type="ordered locus">AZC_4528</name>
</gene>
<feature type="region of interest" description="Disordered" evidence="1">
    <location>
        <begin position="1"/>
        <end position="51"/>
    </location>
</feature>
<dbReference type="InterPro" id="IPR008620">
    <property type="entry name" value="FixH"/>
</dbReference>
<dbReference type="Proteomes" id="UP000000270">
    <property type="component" value="Chromosome"/>
</dbReference>
<reference evidence="3 4" key="1">
    <citation type="journal article" date="2007" name="Appl. Environ. Microbiol.">
        <title>Rhizobial factors required for stem nodule maturation and maintenance in Sesbania rostrata-Azorhizobium caulinodans ORS571 symbiosis.</title>
        <authorList>
            <person name="Suzuki S."/>
            <person name="Aono T."/>
            <person name="Lee KB."/>
            <person name="Suzuki T."/>
            <person name="Liu CT."/>
            <person name="Miwa H."/>
            <person name="Wakao S."/>
            <person name="Iki T."/>
            <person name="Oyaizu H."/>
        </authorList>
    </citation>
    <scope>NUCLEOTIDE SEQUENCE [LARGE SCALE GENOMIC DNA]</scope>
    <source>
        <strain evidence="4">ATCC 43989 / DSM 5975 / JCM 20966 / LMG 6465 / NBRC 14845 / NCIMB 13405 / ORS 571</strain>
    </source>
</reference>
<evidence type="ECO:0000313" key="4">
    <source>
        <dbReference type="Proteomes" id="UP000000270"/>
    </source>
</evidence>
<proteinExistence type="predicted"/>
<sequence>MRQNKEEAGQTPQSGRHSFERRPEPARWNARSTVPEPDSLKRKTPMAQAGLSAKPRAAGQLTGWHVLAILLAFFGAIITVNVVMARYAIATFGGVETESSYKAGLTFKSEENAAADQNARGWTVNLIVDPGADGARTVTIEAKDAAGRPLVGYDVDARFAHPADARQDVTVDLHEIGGGRYRGAANVHAGQWELIVDLAQGEQRQFRSKNRVQLR</sequence>
<dbReference type="Pfam" id="PF05751">
    <property type="entry name" value="FixH"/>
    <property type="match status" value="1"/>
</dbReference>
<dbReference type="KEGG" id="azc:AZC_4528"/>
<organism evidence="3 4">
    <name type="scientific">Azorhizobium caulinodans (strain ATCC 43989 / DSM 5975 / JCM 20966 / LMG 6465 / NBRC 14845 / NCIMB 13405 / ORS 571)</name>
    <dbReference type="NCBI Taxonomy" id="438753"/>
    <lineage>
        <taxon>Bacteria</taxon>
        <taxon>Pseudomonadati</taxon>
        <taxon>Pseudomonadota</taxon>
        <taxon>Alphaproteobacteria</taxon>
        <taxon>Hyphomicrobiales</taxon>
        <taxon>Xanthobacteraceae</taxon>
        <taxon>Azorhizobium</taxon>
    </lineage>
</organism>
<keyword evidence="4" id="KW-1185">Reference proteome</keyword>
<dbReference type="eggNOG" id="COG5456">
    <property type="taxonomic scope" value="Bacteria"/>
</dbReference>
<dbReference type="STRING" id="438753.AZC_4528"/>
<keyword evidence="2" id="KW-1133">Transmembrane helix</keyword>
<evidence type="ECO:0000256" key="2">
    <source>
        <dbReference type="SAM" id="Phobius"/>
    </source>
</evidence>
<name>A8HZ24_AZOC5</name>
<reference evidence="3 4" key="3">
    <citation type="journal article" date="2008" name="BMC Genomics">
        <title>The genome of the versatile nitrogen fixer Azorhizobium caulinodans ORS571.</title>
        <authorList>
            <person name="Lee KB."/>
            <person name="Backer P.D."/>
            <person name="Aono T."/>
            <person name="Liu CT."/>
            <person name="Suzuki S."/>
            <person name="Suzuki T."/>
            <person name="Kaneko T."/>
            <person name="Yamada M."/>
            <person name="Tabata S."/>
            <person name="Kupfer D.M."/>
            <person name="Najar F.Z."/>
            <person name="Wiley G.B."/>
            <person name="Roe B."/>
            <person name="Binnewies T.T."/>
            <person name="Ussery D.W."/>
            <person name="D'Haeze W."/>
            <person name="Herder J.D."/>
            <person name="Gevers D."/>
            <person name="Vereecke D."/>
            <person name="Holsters M."/>
            <person name="Oyaizu H."/>
        </authorList>
    </citation>
    <scope>NUCLEOTIDE SEQUENCE [LARGE SCALE GENOMIC DNA]</scope>
    <source>
        <strain evidence="4">ATCC 43989 / DSM 5975 / JCM 20966 / LMG 6465 / NBRC 14845 / NCIMB 13405 / ORS 571</strain>
    </source>
</reference>
<dbReference type="AlphaFoldDB" id="A8HZ24"/>
<dbReference type="HOGENOM" id="CLU_111458_0_0_5"/>
<accession>A8HZ24</accession>
<reference evidence="3 4" key="4">
    <citation type="journal article" date="2009" name="Appl. Environ. Microbiol.">
        <title>Comparative genome-wide transcriptional profiling of Azorhizobium caulinodans ORS571 grown under free-living and symbiotic conditions.</title>
        <authorList>
            <person name="Tsukada S."/>
            <person name="Aono T."/>
            <person name="Akiba N."/>
            <person name="Lee KB."/>
            <person name="Liu CT."/>
            <person name="Toyazaki H."/>
            <person name="Oyaizu H."/>
        </authorList>
    </citation>
    <scope>NUCLEOTIDE SEQUENCE [LARGE SCALE GENOMIC DNA]</scope>
    <source>
        <strain evidence="4">ATCC 43989 / DSM 5975 / JCM 20966 / LMG 6465 / NBRC 14845 / NCIMB 13405 / ORS 571</strain>
    </source>
</reference>
<reference evidence="4" key="2">
    <citation type="submission" date="2007-04" db="EMBL/GenBank/DDBJ databases">
        <title>Complete genome sequence of the nitrogen-fixing bacterium Azorhizobium caulinodans ORS571.</title>
        <authorList>
            <person name="Lee K.B."/>
            <person name="Backer P.D."/>
            <person name="Aono T."/>
            <person name="Liu C.T."/>
            <person name="Suzuki S."/>
            <person name="Suzuki T."/>
            <person name="Kaneko T."/>
            <person name="Yamada M."/>
            <person name="Tabata S."/>
            <person name="Kupfer D.M."/>
            <person name="Najar F.Z."/>
            <person name="Wiley G.B."/>
            <person name="Roe B."/>
            <person name="Binnewies T."/>
            <person name="Ussery D."/>
            <person name="Vereecke D."/>
            <person name="Gevers D."/>
            <person name="Holsters M."/>
            <person name="Oyaizu H."/>
        </authorList>
    </citation>
    <scope>NUCLEOTIDE SEQUENCE [LARGE SCALE GENOMIC DNA]</scope>
    <source>
        <strain evidence="4">ATCC 43989 / DSM 5975 / JCM 20966 / LMG 6465 / NBRC 14845 / NCIMB 13405 / ORS 571</strain>
    </source>
</reference>
<reference evidence="3 4" key="6">
    <citation type="journal article" date="2011" name="Appl. Environ. Microbiol.">
        <title>Involvement of the azorhizobial chromosome partition gene (parA) in the onset of bacteroid differentiation during Sesbania rostrata stem nodule development.</title>
        <authorList>
            <person name="Liu CT."/>
            <person name="Lee KB."/>
            <person name="Wang YS."/>
            <person name="Peng MH."/>
            <person name="Lee KT."/>
            <person name="Suzuki S."/>
            <person name="Suzuki T."/>
            <person name="Oyaizu H."/>
        </authorList>
    </citation>
    <scope>NUCLEOTIDE SEQUENCE [LARGE SCALE GENOMIC DNA]</scope>
    <source>
        <strain evidence="4">ATCC 43989 / DSM 5975 / JCM 20966 / LMG 6465 / NBRC 14845 / NCIMB 13405 / ORS 571</strain>
    </source>
</reference>
<dbReference type="EMBL" id="AP009384">
    <property type="protein sequence ID" value="BAF90526.1"/>
    <property type="molecule type" value="Genomic_DNA"/>
</dbReference>
<protein>
    <submittedName>
        <fullName evidence="3">FixH protein</fullName>
    </submittedName>
</protein>
<keyword evidence="2" id="KW-0812">Transmembrane</keyword>
<evidence type="ECO:0000256" key="1">
    <source>
        <dbReference type="SAM" id="MobiDB-lite"/>
    </source>
</evidence>
<feature type="transmembrane region" description="Helical" evidence="2">
    <location>
        <begin position="64"/>
        <end position="84"/>
    </location>
</feature>
<evidence type="ECO:0000313" key="3">
    <source>
        <dbReference type="EMBL" id="BAF90526.1"/>
    </source>
</evidence>